<dbReference type="OrthoDB" id="7842083at2"/>
<name>A0A1X9YN23_9BACT</name>
<dbReference type="KEGG" id="pact:CA264_01920"/>
<dbReference type="Proteomes" id="UP000266292">
    <property type="component" value="Chromosome"/>
</dbReference>
<keyword evidence="2" id="KW-1185">Reference proteome</keyword>
<dbReference type="EMBL" id="CP021235">
    <property type="protein sequence ID" value="ARS34296.1"/>
    <property type="molecule type" value="Genomic_DNA"/>
</dbReference>
<gene>
    <name evidence="1" type="ORF">CA264_01920</name>
</gene>
<dbReference type="STRING" id="709015.GCA_000472485_00378"/>
<reference evidence="2" key="1">
    <citation type="submission" date="2017-05" db="EMBL/GenBank/DDBJ databases">
        <authorList>
            <person name="Ray J."/>
            <person name="Price M."/>
            <person name="Deutschbauer A."/>
        </authorList>
    </citation>
    <scope>NUCLEOTIDE SEQUENCE [LARGE SCALE GENOMIC DNA]</scope>
    <source>
        <strain evidence="2">DSM 19842</strain>
    </source>
</reference>
<protein>
    <submittedName>
        <fullName evidence="1">Uncharacterized protein</fullName>
    </submittedName>
</protein>
<proteinExistence type="predicted"/>
<organism evidence="1 2">
    <name type="scientific">Pontibacter actiniarum</name>
    <dbReference type="NCBI Taxonomy" id="323450"/>
    <lineage>
        <taxon>Bacteria</taxon>
        <taxon>Pseudomonadati</taxon>
        <taxon>Bacteroidota</taxon>
        <taxon>Cytophagia</taxon>
        <taxon>Cytophagales</taxon>
        <taxon>Hymenobacteraceae</taxon>
        <taxon>Pontibacter</taxon>
    </lineage>
</organism>
<accession>A0A1X9YN23</accession>
<dbReference type="Pfam" id="PF22014">
    <property type="entry name" value="DUF6932"/>
    <property type="match status" value="1"/>
</dbReference>
<dbReference type="AlphaFoldDB" id="A0A1X9YN23"/>
<evidence type="ECO:0000313" key="1">
    <source>
        <dbReference type="EMBL" id="ARS34296.1"/>
    </source>
</evidence>
<sequence length="136" mass="15779">MTLEDIILGYQWLDGSFLEDIETLEKRPPKDIDVVTFYAGQLEKTPGIVIDVNKNITSNFIEFAMPSKAKVKYKVDNQPVDIATDPFRVIEATRFWIQLFTHRRNQIWKGILRIPINTPIEDQQALQYLNSQKGII</sequence>
<dbReference type="InterPro" id="IPR053860">
    <property type="entry name" value="DUF6932"/>
</dbReference>
<evidence type="ECO:0000313" key="2">
    <source>
        <dbReference type="Proteomes" id="UP000266292"/>
    </source>
</evidence>